<evidence type="ECO:0000256" key="2">
    <source>
        <dbReference type="ARBA" id="ARBA00004191"/>
    </source>
</evidence>
<feature type="domain" description="Xyloglucan endo-transglycosylase C-terminal" evidence="15">
    <location>
        <begin position="408"/>
        <end position="452"/>
    </location>
</feature>
<dbReference type="Pfam" id="PF06955">
    <property type="entry name" value="XET_C"/>
    <property type="match status" value="1"/>
</dbReference>
<sequence length="455" mass="51014">MQAQAPSPYTGFLQQPWYTGRGLFLDPPTVFLCNGVLNLSLPESFHKYSGTLTAFTTRDDIFGKSRDTSIIATIYSTYVSEQLQEYSGITQSSHVGALIIEPVIHGAGGMHMVDPLFQRVLVNECQNRKIPVIFDEVFTGFWRLGVETTAELLGCKPDIACFAKWMTGGMIPLAVTLATDAVFASFSGYSKLEALLHDHSYSAHAMGCATAAKAIVWFKDPETNHNIILQGGILREKIKAFTDNLTLARAINNNLQRKEIVGIIHDIRLISSDFASITISQFSRYASLYAKSLLEMLREDGIFMRTLGNVVYLMCGPCALPEICKRFLVDGIPIRVFKNNEAHGVGYPKSQPMKIYSSLWEADDWATSGRPSQDHWTNAPFSASYKSFNDVDCCSRTSIWNWVTCNANSNSWMWTTLNSNQLGQMKWTQDDYMIYNYCNDFTRFPQGLPKECNLG</sequence>
<evidence type="ECO:0000256" key="6">
    <source>
        <dbReference type="ARBA" id="ARBA00022523"/>
    </source>
</evidence>
<dbReference type="Gene3D" id="2.60.120.200">
    <property type="match status" value="1"/>
</dbReference>
<evidence type="ECO:0000256" key="12">
    <source>
        <dbReference type="ARBA" id="ARBA00034022"/>
    </source>
</evidence>
<keyword evidence="11" id="KW-0961">Cell wall biogenesis/degradation</keyword>
<dbReference type="PROSITE" id="PS00600">
    <property type="entry name" value="AA_TRANSFER_CLASS_3"/>
    <property type="match status" value="1"/>
</dbReference>
<name>A0A8X7WLM9_BRACI</name>
<dbReference type="GO" id="GO:0009102">
    <property type="term" value="P:biotin biosynthetic process"/>
    <property type="evidence" value="ECO:0007669"/>
    <property type="project" value="TreeGrafter"/>
</dbReference>
<evidence type="ECO:0000313" key="17">
    <source>
        <dbReference type="Proteomes" id="UP000886595"/>
    </source>
</evidence>
<keyword evidence="10" id="KW-0732">Signal</keyword>
<dbReference type="InterPro" id="IPR015424">
    <property type="entry name" value="PyrdxlP-dep_Trfase"/>
</dbReference>
<comment type="catalytic activity">
    <reaction evidence="12">
        <text>breaks a beta-(1-&gt;4) bond in the backbone of a xyloglucan and transfers the xyloglucanyl segment on to O-4 of the non-reducing terminal glucose residue of an acceptor, which can be a xyloglucan or an oligosaccharide of xyloglucan.</text>
        <dbReference type="EC" id="2.4.1.207"/>
    </reaction>
</comment>
<keyword evidence="8" id="KW-0032">Aminotransferase</keyword>
<dbReference type="AlphaFoldDB" id="A0A8X7WLM9"/>
<dbReference type="GO" id="GO:0044042">
    <property type="term" value="P:glucan metabolic process"/>
    <property type="evidence" value="ECO:0007669"/>
    <property type="project" value="InterPro"/>
</dbReference>
<protein>
    <recommendedName>
        <fullName evidence="4">xyloglucan:xyloglucosyl transferase</fullName>
        <ecNumber evidence="4">2.4.1.207</ecNumber>
    </recommendedName>
</protein>
<dbReference type="EC" id="2.4.1.207" evidence="4"/>
<keyword evidence="5" id="KW-0134">Cell wall</keyword>
<evidence type="ECO:0000256" key="1">
    <source>
        <dbReference type="ARBA" id="ARBA00004173"/>
    </source>
</evidence>
<dbReference type="GO" id="GO:0016762">
    <property type="term" value="F:xyloglucan:xyloglucosyl transferase activity"/>
    <property type="evidence" value="ECO:0007669"/>
    <property type="project" value="UniProtKB-EC"/>
</dbReference>
<dbReference type="GO" id="GO:0030170">
    <property type="term" value="F:pyridoxal phosphate binding"/>
    <property type="evidence" value="ECO:0007669"/>
    <property type="project" value="InterPro"/>
</dbReference>
<organism evidence="16 17">
    <name type="scientific">Brassica carinata</name>
    <name type="common">Ethiopian mustard</name>
    <name type="synonym">Abyssinian cabbage</name>
    <dbReference type="NCBI Taxonomy" id="52824"/>
    <lineage>
        <taxon>Eukaryota</taxon>
        <taxon>Viridiplantae</taxon>
        <taxon>Streptophyta</taxon>
        <taxon>Embryophyta</taxon>
        <taxon>Tracheophyta</taxon>
        <taxon>Spermatophyta</taxon>
        <taxon>Magnoliopsida</taxon>
        <taxon>eudicotyledons</taxon>
        <taxon>Gunneridae</taxon>
        <taxon>Pentapetalae</taxon>
        <taxon>rosids</taxon>
        <taxon>malvids</taxon>
        <taxon>Brassicales</taxon>
        <taxon>Brassicaceae</taxon>
        <taxon>Brassiceae</taxon>
        <taxon>Brassica</taxon>
    </lineage>
</organism>
<dbReference type="Proteomes" id="UP000886595">
    <property type="component" value="Unassembled WGS sequence"/>
</dbReference>
<dbReference type="InterPro" id="IPR015421">
    <property type="entry name" value="PyrdxlP-dep_Trfase_major"/>
</dbReference>
<comment type="caution">
    <text evidence="16">The sequence shown here is derived from an EMBL/GenBank/DDBJ whole genome shotgun (WGS) entry which is preliminary data.</text>
</comment>
<dbReference type="GO" id="GO:0004141">
    <property type="term" value="F:dethiobiotin synthase activity"/>
    <property type="evidence" value="ECO:0007669"/>
    <property type="project" value="TreeGrafter"/>
</dbReference>
<evidence type="ECO:0000256" key="8">
    <source>
        <dbReference type="ARBA" id="ARBA00022576"/>
    </source>
</evidence>
<dbReference type="Gene3D" id="3.40.640.10">
    <property type="entry name" value="Type I PLP-dependent aspartate aminotransferase-like (Major domain)"/>
    <property type="match status" value="1"/>
</dbReference>
<accession>A0A8X7WLM9</accession>
<gene>
    <name evidence="16" type="ORF">Bca52824_004449</name>
</gene>
<proteinExistence type="inferred from homology"/>
<dbReference type="InterPro" id="IPR013320">
    <property type="entry name" value="ConA-like_dom_sf"/>
</dbReference>
<evidence type="ECO:0000256" key="13">
    <source>
        <dbReference type="RuleBase" id="RU003560"/>
    </source>
</evidence>
<evidence type="ECO:0000256" key="7">
    <source>
        <dbReference type="ARBA" id="ARBA00022525"/>
    </source>
</evidence>
<dbReference type="SUPFAM" id="SSF53383">
    <property type="entry name" value="PLP-dependent transferases"/>
    <property type="match status" value="1"/>
</dbReference>
<dbReference type="FunFam" id="3.40.640.10:FF:000275">
    <property type="entry name" value="Bifunctional dethiobiotin synthetase/7,8-diamino-pelargonic acid aminotransferase, mitochondrial"/>
    <property type="match status" value="1"/>
</dbReference>
<reference evidence="16 17" key="1">
    <citation type="submission" date="2020-02" db="EMBL/GenBank/DDBJ databases">
        <authorList>
            <person name="Ma Q."/>
            <person name="Huang Y."/>
            <person name="Song X."/>
            <person name="Pei D."/>
        </authorList>
    </citation>
    <scope>NUCLEOTIDE SEQUENCE [LARGE SCALE GENOMIC DNA]</scope>
    <source>
        <strain evidence="16">Sxm20200214</strain>
        <tissue evidence="16">Leaf</tissue>
    </source>
</reference>
<keyword evidence="13" id="KW-0663">Pyridoxal phosphate</keyword>
<evidence type="ECO:0000313" key="16">
    <source>
        <dbReference type="EMBL" id="KAG2333269.1"/>
    </source>
</evidence>
<feature type="domain" description="GH16" evidence="14">
    <location>
        <begin position="326"/>
        <end position="373"/>
    </location>
</feature>
<evidence type="ECO:0000259" key="15">
    <source>
        <dbReference type="Pfam" id="PF06955"/>
    </source>
</evidence>
<dbReference type="GO" id="GO:0071555">
    <property type="term" value="P:cell wall organization"/>
    <property type="evidence" value="ECO:0007669"/>
    <property type="project" value="UniProtKB-KW"/>
</dbReference>
<dbReference type="GO" id="GO:0005739">
    <property type="term" value="C:mitochondrion"/>
    <property type="evidence" value="ECO:0007669"/>
    <property type="project" value="UniProtKB-SubCell"/>
</dbReference>
<evidence type="ECO:0000259" key="14">
    <source>
        <dbReference type="Pfam" id="PF00722"/>
    </source>
</evidence>
<keyword evidence="6" id="KW-0052">Apoplast</keyword>
<evidence type="ECO:0000256" key="4">
    <source>
        <dbReference type="ARBA" id="ARBA00012152"/>
    </source>
</evidence>
<comment type="subcellular location">
    <subcellularLocation>
        <location evidence="1">Mitochondrion</location>
    </subcellularLocation>
    <subcellularLocation>
        <location evidence="2">Secreted</location>
        <location evidence="2">Cell wall</location>
    </subcellularLocation>
    <subcellularLocation>
        <location evidence="3">Secreted</location>
        <location evidence="3">Extracellular space</location>
        <location evidence="3">Apoplast</location>
    </subcellularLocation>
</comment>
<comment type="similarity">
    <text evidence="13">Belongs to the class-III pyridoxal-phosphate-dependent aminotransferase family.</text>
</comment>
<dbReference type="Pfam" id="PF00202">
    <property type="entry name" value="Aminotran_3"/>
    <property type="match status" value="1"/>
</dbReference>
<evidence type="ECO:0000256" key="11">
    <source>
        <dbReference type="ARBA" id="ARBA00023316"/>
    </source>
</evidence>
<dbReference type="SUPFAM" id="SSF49899">
    <property type="entry name" value="Concanavalin A-like lectins/glucanases"/>
    <property type="match status" value="1"/>
</dbReference>
<evidence type="ECO:0000256" key="10">
    <source>
        <dbReference type="ARBA" id="ARBA00022729"/>
    </source>
</evidence>
<evidence type="ECO:0000256" key="9">
    <source>
        <dbReference type="ARBA" id="ARBA00022679"/>
    </source>
</evidence>
<dbReference type="InterPro" id="IPR049704">
    <property type="entry name" value="Aminotrans_3_PPA_site"/>
</dbReference>
<dbReference type="Pfam" id="PF00722">
    <property type="entry name" value="Glyco_hydro_16"/>
    <property type="match status" value="1"/>
</dbReference>
<dbReference type="OrthoDB" id="425114at2759"/>
<keyword evidence="17" id="KW-1185">Reference proteome</keyword>
<dbReference type="EMBL" id="JAAMPC010000001">
    <property type="protein sequence ID" value="KAG2333269.1"/>
    <property type="molecule type" value="Genomic_DNA"/>
</dbReference>
<dbReference type="GO" id="GO:0048046">
    <property type="term" value="C:apoplast"/>
    <property type="evidence" value="ECO:0007669"/>
    <property type="project" value="UniProtKB-SubCell"/>
</dbReference>
<dbReference type="GO" id="GO:0004553">
    <property type="term" value="F:hydrolase activity, hydrolyzing O-glycosyl compounds"/>
    <property type="evidence" value="ECO:0007669"/>
    <property type="project" value="InterPro"/>
</dbReference>
<dbReference type="InterPro" id="IPR010713">
    <property type="entry name" value="XET_C"/>
</dbReference>
<evidence type="ECO:0000256" key="3">
    <source>
        <dbReference type="ARBA" id="ARBA00004271"/>
    </source>
</evidence>
<dbReference type="PANTHER" id="PTHR42684">
    <property type="entry name" value="ADENOSYLMETHIONINE-8-AMINO-7-OXONONANOATE AMINOTRANSFERASE"/>
    <property type="match status" value="1"/>
</dbReference>
<keyword evidence="9" id="KW-0808">Transferase</keyword>
<keyword evidence="7" id="KW-0964">Secreted</keyword>
<dbReference type="PANTHER" id="PTHR42684:SF3">
    <property type="entry name" value="ADENOSYLMETHIONINE-8-AMINO-7-OXONONANOATE AMINOTRANSFERASE"/>
    <property type="match status" value="1"/>
</dbReference>
<evidence type="ECO:0000256" key="5">
    <source>
        <dbReference type="ARBA" id="ARBA00022512"/>
    </source>
</evidence>
<dbReference type="InterPro" id="IPR000757">
    <property type="entry name" value="Beta-glucanase-like"/>
</dbReference>
<dbReference type="GO" id="GO:0004015">
    <property type="term" value="F:adenosylmethionine-8-amino-7-oxononanoate transaminase activity"/>
    <property type="evidence" value="ECO:0007669"/>
    <property type="project" value="TreeGrafter"/>
</dbReference>
<dbReference type="InterPro" id="IPR005814">
    <property type="entry name" value="Aminotrans_3"/>
</dbReference>